<dbReference type="OrthoDB" id="429671at2759"/>
<dbReference type="EMBL" id="KV417548">
    <property type="protein sequence ID" value="KZP21266.1"/>
    <property type="molecule type" value="Genomic_DNA"/>
</dbReference>
<proteinExistence type="predicted"/>
<keyword evidence="3" id="KW-1185">Reference proteome</keyword>
<protein>
    <submittedName>
        <fullName evidence="2">Uncharacterized protein</fullName>
    </submittedName>
</protein>
<dbReference type="STRING" id="436010.A0A166JVV7"/>
<evidence type="ECO:0000313" key="2">
    <source>
        <dbReference type="EMBL" id="KZP21266.1"/>
    </source>
</evidence>
<reference evidence="2 3" key="1">
    <citation type="journal article" date="2016" name="Mol. Biol. Evol.">
        <title>Comparative Genomics of Early-Diverging Mushroom-Forming Fungi Provides Insights into the Origins of Lignocellulose Decay Capabilities.</title>
        <authorList>
            <person name="Nagy L.G."/>
            <person name="Riley R."/>
            <person name="Tritt A."/>
            <person name="Adam C."/>
            <person name="Daum C."/>
            <person name="Floudas D."/>
            <person name="Sun H."/>
            <person name="Yadav J.S."/>
            <person name="Pangilinan J."/>
            <person name="Larsson K.H."/>
            <person name="Matsuura K."/>
            <person name="Barry K."/>
            <person name="Labutti K."/>
            <person name="Kuo R."/>
            <person name="Ohm R.A."/>
            <person name="Bhattacharya S.S."/>
            <person name="Shirouzu T."/>
            <person name="Yoshinaga Y."/>
            <person name="Martin F.M."/>
            <person name="Grigoriev I.V."/>
            <person name="Hibbett D.S."/>
        </authorList>
    </citation>
    <scope>NUCLEOTIDE SEQUENCE [LARGE SCALE GENOMIC DNA]</scope>
    <source>
        <strain evidence="2 3">CBS 109695</strain>
    </source>
</reference>
<evidence type="ECO:0000256" key="1">
    <source>
        <dbReference type="SAM" id="MobiDB-lite"/>
    </source>
</evidence>
<sequence>MSFCASRDGTSSSPSALRLRPRGDQHGRHVLRQRGAADSDILRPVPPAVLGARAAPYRACSGMEGRTGTGTPLVDAIVEFGGVMRRDLIDNMRGGRQEDGLVNHRRLACAVARYFSASKSTVKDALLHISAPSSVQNLAHTARRYHIGANQKALIETVSLIHALHMMHFWYDTKVNGVAKIGKQVPFRPELEFRLESWLAPEALG</sequence>
<name>A0A166JVV7_9AGAM</name>
<dbReference type="AlphaFoldDB" id="A0A166JVV7"/>
<dbReference type="Proteomes" id="UP000076532">
    <property type="component" value="Unassembled WGS sequence"/>
</dbReference>
<evidence type="ECO:0000313" key="3">
    <source>
        <dbReference type="Proteomes" id="UP000076532"/>
    </source>
</evidence>
<feature type="region of interest" description="Disordered" evidence="1">
    <location>
        <begin position="1"/>
        <end position="27"/>
    </location>
</feature>
<accession>A0A166JVV7</accession>
<organism evidence="2 3">
    <name type="scientific">Athelia psychrophila</name>
    <dbReference type="NCBI Taxonomy" id="1759441"/>
    <lineage>
        <taxon>Eukaryota</taxon>
        <taxon>Fungi</taxon>
        <taxon>Dikarya</taxon>
        <taxon>Basidiomycota</taxon>
        <taxon>Agaricomycotina</taxon>
        <taxon>Agaricomycetes</taxon>
        <taxon>Agaricomycetidae</taxon>
        <taxon>Atheliales</taxon>
        <taxon>Atheliaceae</taxon>
        <taxon>Athelia</taxon>
    </lineage>
</organism>
<gene>
    <name evidence="2" type="ORF">FIBSPDRAFT_953771</name>
</gene>